<dbReference type="SMART" id="SM00454">
    <property type="entry name" value="SAM"/>
    <property type="match status" value="1"/>
</dbReference>
<dbReference type="InterPro" id="IPR037093">
    <property type="entry name" value="PHAT_dom_sf"/>
</dbReference>
<feature type="domain" description="SAM" evidence="6">
    <location>
        <begin position="342"/>
        <end position="405"/>
    </location>
</feature>
<keyword evidence="4" id="KW-0694">RNA-binding</keyword>
<evidence type="ECO:0000256" key="1">
    <source>
        <dbReference type="ARBA" id="ARBA00004496"/>
    </source>
</evidence>
<feature type="compositionally biased region" description="Low complexity" evidence="5">
    <location>
        <begin position="715"/>
        <end position="724"/>
    </location>
</feature>
<dbReference type="Pfam" id="PF25479">
    <property type="entry name" value="Vts1"/>
    <property type="match status" value="1"/>
</dbReference>
<dbReference type="GO" id="GO:0000932">
    <property type="term" value="C:P-body"/>
    <property type="evidence" value="ECO:0007669"/>
    <property type="project" value="TreeGrafter"/>
</dbReference>
<dbReference type="InterPro" id="IPR001660">
    <property type="entry name" value="SAM"/>
</dbReference>
<dbReference type="EMBL" id="CASHTH010003272">
    <property type="protein sequence ID" value="CAI8042574.1"/>
    <property type="molecule type" value="Genomic_DNA"/>
</dbReference>
<dbReference type="InterPro" id="IPR057327">
    <property type="entry name" value="Vts1_dom"/>
</dbReference>
<evidence type="ECO:0000256" key="4">
    <source>
        <dbReference type="ARBA" id="ARBA00022884"/>
    </source>
</evidence>
<dbReference type="InterPro" id="IPR013761">
    <property type="entry name" value="SAM/pointed_sf"/>
</dbReference>
<comment type="subcellular location">
    <subcellularLocation>
        <location evidence="1">Cytoplasm</location>
    </subcellularLocation>
</comment>
<evidence type="ECO:0000313" key="8">
    <source>
        <dbReference type="Proteomes" id="UP001174909"/>
    </source>
</evidence>
<evidence type="ECO:0000313" key="7">
    <source>
        <dbReference type="EMBL" id="CAI8042574.1"/>
    </source>
</evidence>
<dbReference type="Pfam" id="PF00536">
    <property type="entry name" value="SAM_1"/>
    <property type="match status" value="1"/>
</dbReference>
<dbReference type="InterPro" id="IPR050897">
    <property type="entry name" value="SMAUG/VTS1_RNA-bind"/>
</dbReference>
<feature type="compositionally biased region" description="Basic and acidic residues" evidence="5">
    <location>
        <begin position="451"/>
        <end position="464"/>
    </location>
</feature>
<dbReference type="PANTHER" id="PTHR12515:SF5">
    <property type="entry name" value="PROTEIN SMAUG"/>
    <property type="match status" value="1"/>
</dbReference>
<evidence type="ECO:0000256" key="3">
    <source>
        <dbReference type="ARBA" id="ARBA00022490"/>
    </source>
</evidence>
<dbReference type="PANTHER" id="PTHR12515">
    <property type="entry name" value="STERILE ALPHA MOTIF DOMAIN CONTAINING PROTEIN 4-RELATED"/>
    <property type="match status" value="1"/>
</dbReference>
<accession>A0AA35T797</accession>
<feature type="compositionally biased region" description="Basic and acidic residues" evidence="5">
    <location>
        <begin position="472"/>
        <end position="487"/>
    </location>
</feature>
<dbReference type="InterPro" id="IPR058599">
    <property type="entry name" value="PHAT_Smg/ZCCHC2-like"/>
</dbReference>
<dbReference type="Gene3D" id="1.10.150.50">
    <property type="entry name" value="Transcription Factor, Ets-1"/>
    <property type="match status" value="1"/>
</dbReference>
<reference evidence="7" key="1">
    <citation type="submission" date="2023-03" db="EMBL/GenBank/DDBJ databases">
        <authorList>
            <person name="Steffen K."/>
            <person name="Cardenas P."/>
        </authorList>
    </citation>
    <scope>NUCLEOTIDE SEQUENCE</scope>
</reference>
<dbReference type="Proteomes" id="UP001174909">
    <property type="component" value="Unassembled WGS sequence"/>
</dbReference>
<keyword evidence="8" id="KW-1185">Reference proteome</keyword>
<dbReference type="Pfam" id="PF26034">
    <property type="entry name" value="PHAT_SMAUG"/>
    <property type="match status" value="1"/>
</dbReference>
<feature type="region of interest" description="Disordered" evidence="5">
    <location>
        <begin position="210"/>
        <end position="246"/>
    </location>
</feature>
<sequence>MSDLPPGDQDRAAPPSSTRTRNVAANSAAAAATEGMKGNGFGDRARQLTEWFQAWNSCEQTIALYSLLSKVSAVQARFLSLVLEHSLKNGYDSKELTRLEKLANDATFLSSLHSQTEDQALSRLLTYLPLLHPGNIDARKEYMHLLPKVLLSSSETHKYLDQCRQLLSLALVHPAFPQKDRDTLTFWLNKLDGKHVPPRKIVSLPLATSSQLTATASPPSSSSSSSSASPHKKVRQIKTEESSSALGNGDLMIDGYIGPVSNGFDISCDPPTATSPHPPPLPRYMHTLEEVDKRVTLPPNLTAHEVLQLGKALHKSTTLPARTAHYLSPSACGLGDDIAFIEWNLGMKDVPMWLKSLRLHKYAQLFAPLTYEDMLKITDEFLEENNVTQGARKKIMLSICRLNKRPETLLEIEQDMEKHSRLLPCIQEMRQMLQTPMKPYTKPDTSAGEGDGEREGEERKAERSHLRRRGEARREDRLPEEKEEDKAACSGDEDAGNEDSSGEEGSGSPGQHSSSDPGSDLDELLTKDFPTEDLPSLISRAMGKAYSQLMMHTDTNEDNLSAFIKLLDSALQHEAFTLEQKKLLFEWKQQCQQVLRVITPKKARSARTWGAFTIAGMPSSQLNRGPRGPTRSLRQVRNGGGMLRTMPLASSSRNSSTLPRVSPRNTGPALPAHTFRPLSTVYPAPSPSTPSQMNAHSAPFVPDYQPPLTSYTHLPPSHSPSSSSHPHKPCDQTSFDHLAEGVAEYILNDISDS</sequence>
<organism evidence="7 8">
    <name type="scientific">Geodia barretti</name>
    <name type="common">Barrett's horny sponge</name>
    <dbReference type="NCBI Taxonomy" id="519541"/>
    <lineage>
        <taxon>Eukaryota</taxon>
        <taxon>Metazoa</taxon>
        <taxon>Porifera</taxon>
        <taxon>Demospongiae</taxon>
        <taxon>Heteroscleromorpha</taxon>
        <taxon>Tetractinellida</taxon>
        <taxon>Astrophorina</taxon>
        <taxon>Geodiidae</taxon>
        <taxon>Geodia</taxon>
    </lineage>
</organism>
<name>A0AA35T797_GEOBA</name>
<feature type="compositionally biased region" description="Low complexity" evidence="5">
    <location>
        <begin position="210"/>
        <end position="229"/>
    </location>
</feature>
<dbReference type="AlphaFoldDB" id="A0AA35T797"/>
<evidence type="ECO:0000256" key="2">
    <source>
        <dbReference type="ARBA" id="ARBA00008232"/>
    </source>
</evidence>
<gene>
    <name evidence="7" type="ORF">GBAR_LOCUS23609</name>
</gene>
<dbReference type="SUPFAM" id="SSF47769">
    <property type="entry name" value="SAM/Pointed domain"/>
    <property type="match status" value="1"/>
</dbReference>
<feature type="region of interest" description="Disordered" evidence="5">
    <location>
        <begin position="1"/>
        <end position="23"/>
    </location>
</feature>
<evidence type="ECO:0000259" key="6">
    <source>
        <dbReference type="SMART" id="SM00454"/>
    </source>
</evidence>
<dbReference type="GO" id="GO:0000289">
    <property type="term" value="P:nuclear-transcribed mRNA poly(A) tail shortening"/>
    <property type="evidence" value="ECO:0007669"/>
    <property type="project" value="TreeGrafter"/>
</dbReference>
<protein>
    <submittedName>
        <fullName evidence="7">Protein Smaug homolog 1</fullName>
    </submittedName>
</protein>
<evidence type="ECO:0000256" key="5">
    <source>
        <dbReference type="SAM" id="MobiDB-lite"/>
    </source>
</evidence>
<comment type="similarity">
    <text evidence="2">Belongs to the SMAUG family.</text>
</comment>
<keyword evidence="3" id="KW-0963">Cytoplasm</keyword>
<feature type="compositionally biased region" description="Acidic residues" evidence="5">
    <location>
        <begin position="491"/>
        <end position="502"/>
    </location>
</feature>
<feature type="compositionally biased region" description="Polar residues" evidence="5">
    <location>
        <begin position="648"/>
        <end position="665"/>
    </location>
</feature>
<feature type="region of interest" description="Disordered" evidence="5">
    <location>
        <begin position="617"/>
        <end position="735"/>
    </location>
</feature>
<feature type="region of interest" description="Disordered" evidence="5">
    <location>
        <begin position="434"/>
        <end position="532"/>
    </location>
</feature>
<dbReference type="Gene3D" id="1.25.40.170">
    <property type="entry name" value="Smaug, PHAT domain"/>
    <property type="match status" value="2"/>
</dbReference>
<proteinExistence type="inferred from homology"/>
<dbReference type="GO" id="GO:0003729">
    <property type="term" value="F:mRNA binding"/>
    <property type="evidence" value="ECO:0007669"/>
    <property type="project" value="TreeGrafter"/>
</dbReference>
<feature type="compositionally biased region" description="Low complexity" evidence="5">
    <location>
        <begin position="509"/>
        <end position="518"/>
    </location>
</feature>
<dbReference type="GO" id="GO:0030371">
    <property type="term" value="F:translation repressor activity"/>
    <property type="evidence" value="ECO:0007669"/>
    <property type="project" value="InterPro"/>
</dbReference>
<comment type="caution">
    <text evidence="7">The sequence shown here is derived from an EMBL/GenBank/DDBJ whole genome shotgun (WGS) entry which is preliminary data.</text>
</comment>